<organism evidence="2 3">
    <name type="scientific">Tetraparma gracilis</name>
    <dbReference type="NCBI Taxonomy" id="2962635"/>
    <lineage>
        <taxon>Eukaryota</taxon>
        <taxon>Sar</taxon>
        <taxon>Stramenopiles</taxon>
        <taxon>Ochrophyta</taxon>
        <taxon>Bolidophyceae</taxon>
        <taxon>Parmales</taxon>
        <taxon>Triparmaceae</taxon>
        <taxon>Tetraparma</taxon>
    </lineage>
</organism>
<feature type="compositionally biased region" description="Low complexity" evidence="1">
    <location>
        <begin position="155"/>
        <end position="180"/>
    </location>
</feature>
<evidence type="ECO:0000256" key="1">
    <source>
        <dbReference type="SAM" id="MobiDB-lite"/>
    </source>
</evidence>
<proteinExistence type="predicted"/>
<reference evidence="2 3" key="1">
    <citation type="journal article" date="2023" name="Commun. Biol.">
        <title>Genome analysis of Parmales, the sister group of diatoms, reveals the evolutionary specialization of diatoms from phago-mixotrophs to photoautotrophs.</title>
        <authorList>
            <person name="Ban H."/>
            <person name="Sato S."/>
            <person name="Yoshikawa S."/>
            <person name="Yamada K."/>
            <person name="Nakamura Y."/>
            <person name="Ichinomiya M."/>
            <person name="Sato N."/>
            <person name="Blanc-Mathieu R."/>
            <person name="Endo H."/>
            <person name="Kuwata A."/>
            <person name="Ogata H."/>
        </authorList>
    </citation>
    <scope>NUCLEOTIDE SEQUENCE [LARGE SCALE GENOMIC DNA]</scope>
</reference>
<comment type="caution">
    <text evidence="2">The sequence shown here is derived from an EMBL/GenBank/DDBJ whole genome shotgun (WGS) entry which is preliminary data.</text>
</comment>
<evidence type="ECO:0000313" key="3">
    <source>
        <dbReference type="Proteomes" id="UP001165060"/>
    </source>
</evidence>
<name>A0ABQ6M6J0_9STRA</name>
<sequence length="470" mass="51207">MQRRPSSSSSVPSQSSPAAPHSIPYHSILGSIPGPPSIASLPFQQRPSTTPASVPASAPIPSSIQASIFPGDEGSIGDVSEFGSVVGGTLTQEQKENWVGERREFEEEFDEEFDEELAEAEEAGMDFGGLGKAARAKVQQIQVDTSDGVLEGVTSMSSSFQSSAQNAQQSGQQYMQQQQGDLAPMSTMSKGQSYRAWSPSKQSRRDLGVFGADSESEGSSSDNESSDDNSDQENKLEDLQAKAIFSLVEPIKVKLPGGSTTMDTTLLFLTNRQGEGIEFDDIDKFSQAMDISPRPKLVMNFMPSFASTCDPQVQSNFNHWSYQEGKIGIECENIFLDGLRGIGKGIESVGTGVVKGTEFVAQGVVDVSVATGSGLVESTVAVGKGTGNMLQNAGQRIVRMVKSKYTLENPVVRSMNSKYVDRPTIRDSKARKTTDDKRQEQRMNDREEIKRLLREKAEREKAEREKKKKR</sequence>
<feature type="compositionally biased region" description="Low complexity" evidence="1">
    <location>
        <begin position="1"/>
        <end position="24"/>
    </location>
</feature>
<keyword evidence="3" id="KW-1185">Reference proteome</keyword>
<feature type="region of interest" description="Disordered" evidence="1">
    <location>
        <begin position="418"/>
        <end position="470"/>
    </location>
</feature>
<feature type="compositionally biased region" description="Basic and acidic residues" evidence="1">
    <location>
        <begin position="419"/>
        <end position="470"/>
    </location>
</feature>
<dbReference type="EMBL" id="BRYB01000016">
    <property type="protein sequence ID" value="GMI20550.1"/>
    <property type="molecule type" value="Genomic_DNA"/>
</dbReference>
<feature type="region of interest" description="Disordered" evidence="1">
    <location>
        <begin position="1"/>
        <end position="88"/>
    </location>
</feature>
<protein>
    <submittedName>
        <fullName evidence="2">Uncharacterized protein</fullName>
    </submittedName>
</protein>
<feature type="region of interest" description="Disordered" evidence="1">
    <location>
        <begin position="154"/>
        <end position="234"/>
    </location>
</feature>
<accession>A0ABQ6M6J0</accession>
<feature type="compositionally biased region" description="Low complexity" evidence="1">
    <location>
        <begin position="47"/>
        <end position="70"/>
    </location>
</feature>
<dbReference type="Proteomes" id="UP001165060">
    <property type="component" value="Unassembled WGS sequence"/>
</dbReference>
<evidence type="ECO:0000313" key="2">
    <source>
        <dbReference type="EMBL" id="GMI20550.1"/>
    </source>
</evidence>
<gene>
    <name evidence="2" type="ORF">TeGR_g13520</name>
</gene>